<evidence type="ECO:0000313" key="1">
    <source>
        <dbReference type="EMBL" id="OEJ64643.1"/>
    </source>
</evidence>
<accession>A0A1E5Q4Z2</accession>
<keyword evidence="2" id="KW-1185">Reference proteome</keyword>
<reference evidence="2" key="1">
    <citation type="submission" date="2016-07" db="EMBL/GenBank/DDBJ databases">
        <authorList>
            <person name="Florea S."/>
            <person name="Webb J.S."/>
            <person name="Jaromczyk J."/>
            <person name="Schardl C.L."/>
        </authorList>
    </citation>
    <scope>NUCLEOTIDE SEQUENCE [LARGE SCALE GENOMIC DNA]</scope>
    <source>
        <strain evidence="2">MV-1</strain>
    </source>
</reference>
<gene>
    <name evidence="1" type="ORF">BEN30_00700</name>
</gene>
<dbReference type="Proteomes" id="UP000095347">
    <property type="component" value="Unassembled WGS sequence"/>
</dbReference>
<dbReference type="Gene3D" id="1.10.10.60">
    <property type="entry name" value="Homeodomain-like"/>
    <property type="match status" value="1"/>
</dbReference>
<comment type="caution">
    <text evidence="1">The sequence shown here is derived from an EMBL/GenBank/DDBJ whole genome shotgun (WGS) entry which is preliminary data.</text>
</comment>
<sequence>MALETFMVALPPPDKIGMANYLEKLAHTLRFQAENDAKRVLDNANVNRHRDKLKDARAVLRARMWQGLDRHRAILQTEQETGIPRDVLEKWANLEAADITRQKRDRAIMQKCATGWTNPQLATHFNVSETHIARIIAKMRATAKRP</sequence>
<protein>
    <submittedName>
        <fullName evidence="1">Uncharacterized protein</fullName>
    </submittedName>
</protein>
<dbReference type="AlphaFoldDB" id="A0A1E5Q4Z2"/>
<name>A0A1E5Q4Z2_9PROT</name>
<evidence type="ECO:0000313" key="2">
    <source>
        <dbReference type="Proteomes" id="UP000095347"/>
    </source>
</evidence>
<dbReference type="EMBL" id="MCGG01000067">
    <property type="protein sequence ID" value="OEJ64643.1"/>
    <property type="molecule type" value="Genomic_DNA"/>
</dbReference>
<organism evidence="1 2">
    <name type="scientific">Magnetovibrio blakemorei</name>
    <dbReference type="NCBI Taxonomy" id="28181"/>
    <lineage>
        <taxon>Bacteria</taxon>
        <taxon>Pseudomonadati</taxon>
        <taxon>Pseudomonadota</taxon>
        <taxon>Alphaproteobacteria</taxon>
        <taxon>Rhodospirillales</taxon>
        <taxon>Magnetovibrionaceae</taxon>
        <taxon>Magnetovibrio</taxon>
    </lineage>
</organism>
<proteinExistence type="predicted"/>